<dbReference type="EMBL" id="AFHQ01000018">
    <property type="protein sequence ID" value="EGK61413.1"/>
    <property type="molecule type" value="Genomic_DNA"/>
</dbReference>
<keyword evidence="1" id="KW-0472">Membrane</keyword>
<dbReference type="eggNOG" id="ENOG5033T6K">
    <property type="taxonomic scope" value="Bacteria"/>
</dbReference>
<dbReference type="AlphaFoldDB" id="F5RJX0"/>
<keyword evidence="1" id="KW-1133">Transmembrane helix</keyword>
<comment type="caution">
    <text evidence="2">The sequence shown here is derived from an EMBL/GenBank/DDBJ whole genome shotgun (WGS) entry which is preliminary data.</text>
</comment>
<organism evidence="2 3">
    <name type="scientific">Centipeda periodontii DSM 2778</name>
    <dbReference type="NCBI Taxonomy" id="888060"/>
    <lineage>
        <taxon>Bacteria</taxon>
        <taxon>Bacillati</taxon>
        <taxon>Bacillota</taxon>
        <taxon>Negativicutes</taxon>
        <taxon>Selenomonadales</taxon>
        <taxon>Selenomonadaceae</taxon>
        <taxon>Centipeda</taxon>
    </lineage>
</organism>
<keyword evidence="1" id="KW-0812">Transmembrane</keyword>
<dbReference type="Pfam" id="PF05656">
    <property type="entry name" value="DUF805"/>
    <property type="match status" value="1"/>
</dbReference>
<dbReference type="HOGENOM" id="CLU_767024_0_0_9"/>
<feature type="transmembrane region" description="Helical" evidence="1">
    <location>
        <begin position="250"/>
        <end position="269"/>
    </location>
</feature>
<protein>
    <submittedName>
        <fullName evidence="2">Uncharacterized protein</fullName>
    </submittedName>
</protein>
<feature type="transmembrane region" description="Helical" evidence="1">
    <location>
        <begin position="98"/>
        <end position="122"/>
    </location>
</feature>
<feature type="transmembrane region" description="Helical" evidence="1">
    <location>
        <begin position="58"/>
        <end position="86"/>
    </location>
</feature>
<feature type="transmembrane region" description="Helical" evidence="1">
    <location>
        <begin position="332"/>
        <end position="352"/>
    </location>
</feature>
<dbReference type="GO" id="GO:0005886">
    <property type="term" value="C:plasma membrane"/>
    <property type="evidence" value="ECO:0007669"/>
    <property type="project" value="TreeGrafter"/>
</dbReference>
<feature type="transmembrane region" description="Helical" evidence="1">
    <location>
        <begin position="21"/>
        <end position="46"/>
    </location>
</feature>
<dbReference type="OrthoDB" id="1664780at2"/>
<feature type="transmembrane region" description="Helical" evidence="1">
    <location>
        <begin position="281"/>
        <end position="303"/>
    </location>
</feature>
<reference evidence="2 3" key="1">
    <citation type="submission" date="2011-04" db="EMBL/GenBank/DDBJ databases">
        <authorList>
            <person name="Muzny D."/>
            <person name="Qin X."/>
            <person name="Deng J."/>
            <person name="Jiang H."/>
            <person name="Liu Y."/>
            <person name="Qu J."/>
            <person name="Song X.-Z."/>
            <person name="Zhang L."/>
            <person name="Thornton R."/>
            <person name="Coyle M."/>
            <person name="Francisco L."/>
            <person name="Jackson L."/>
            <person name="Javaid M."/>
            <person name="Korchina V."/>
            <person name="Kovar C."/>
            <person name="Mata R."/>
            <person name="Mathew T."/>
            <person name="Ngo R."/>
            <person name="Nguyen L."/>
            <person name="Nguyen N."/>
            <person name="Okwuonu G."/>
            <person name="Ongeri F."/>
            <person name="Pham C."/>
            <person name="Simmons D."/>
            <person name="Wilczek-Boney K."/>
            <person name="Hale W."/>
            <person name="Jakkamsetti A."/>
            <person name="Pham P."/>
            <person name="Ruth R."/>
            <person name="San Lucas F."/>
            <person name="Warren J."/>
            <person name="Zhang J."/>
            <person name="Zhao Z."/>
            <person name="Zhou C."/>
            <person name="Zhu D."/>
            <person name="Lee S."/>
            <person name="Bess C."/>
            <person name="Blankenburg K."/>
            <person name="Forbes L."/>
            <person name="Fu Q."/>
            <person name="Gubbala S."/>
            <person name="Hirani K."/>
            <person name="Jayaseelan J.C."/>
            <person name="Lara F."/>
            <person name="Munidasa M."/>
            <person name="Palculict T."/>
            <person name="Patil S."/>
            <person name="Pu L.-L."/>
            <person name="Saada N."/>
            <person name="Tang L."/>
            <person name="Weissenberger G."/>
            <person name="Zhu Y."/>
            <person name="Hemphill L."/>
            <person name="Shang Y."/>
            <person name="Youmans B."/>
            <person name="Ayvaz T."/>
            <person name="Ross M."/>
            <person name="Santibanez J."/>
            <person name="Aqrawi P."/>
            <person name="Gross S."/>
            <person name="Joshi V."/>
            <person name="Fowler G."/>
            <person name="Nazareth L."/>
            <person name="Reid J."/>
            <person name="Worley K."/>
            <person name="Petrosino J."/>
            <person name="Highlander S."/>
            <person name="Gibbs R."/>
        </authorList>
    </citation>
    <scope>NUCLEOTIDE SEQUENCE [LARGE SCALE GENOMIC DNA]</scope>
    <source>
        <strain evidence="2 3">DSM 2778</strain>
    </source>
</reference>
<feature type="transmembrane region" description="Helical" evidence="1">
    <location>
        <begin position="208"/>
        <end position="230"/>
    </location>
</feature>
<dbReference type="Proteomes" id="UP000004067">
    <property type="component" value="Unassembled WGS sequence"/>
</dbReference>
<name>F5RJX0_9FIRM</name>
<proteinExistence type="predicted"/>
<dbReference type="PANTHER" id="PTHR34980:SF2">
    <property type="entry name" value="INNER MEMBRANE PROTEIN YHAH-RELATED"/>
    <property type="match status" value="1"/>
</dbReference>
<dbReference type="InterPro" id="IPR008523">
    <property type="entry name" value="DUF805"/>
</dbReference>
<accession>F5RJX0</accession>
<dbReference type="STRING" id="888060.HMPREF9081_0555"/>
<dbReference type="PANTHER" id="PTHR34980">
    <property type="entry name" value="INNER MEMBRANE PROTEIN-RELATED-RELATED"/>
    <property type="match status" value="1"/>
</dbReference>
<evidence type="ECO:0000313" key="3">
    <source>
        <dbReference type="Proteomes" id="UP000004067"/>
    </source>
</evidence>
<evidence type="ECO:0000256" key="1">
    <source>
        <dbReference type="SAM" id="Phobius"/>
    </source>
</evidence>
<evidence type="ECO:0000313" key="2">
    <source>
        <dbReference type="EMBL" id="EGK61413.1"/>
    </source>
</evidence>
<keyword evidence="3" id="KW-1185">Reference proteome</keyword>
<sequence length="356" mass="38135">MNQTLFSTHGRLTRRDYALTIGALGGCASLLTFIALSTLLPVSYFVATMFFRETATAFWILLITGIILILTCAAALVPLCVIPATVRRLHDIGRSGWLAFPLVFMSILPLGLPTVILLSFLNTFGGMGQVPLIDAIESADDLIAVLTLSYILLCVIAVPILAAFAAYVFLKKSAELPNRYGDIPVEEEIPSVRAAFFAATGQIDRAHFIFRALVVIAAAGIVLPTLGQSVLYPLAIIGKSLGLVPTGAEFFALFIGGAVYPLATLPLVLQRLQTLGHAKWEALLVYAALLPNLLCTAAFAHLIGRPNLVDESTIGDAIIEEFIIIGAANDTIFIALWSLCGILSLIGIVRLLKTDE</sequence>
<dbReference type="RefSeq" id="WP_006305410.1">
    <property type="nucleotide sequence ID" value="NZ_GL892076.1"/>
</dbReference>
<feature type="transmembrane region" description="Helical" evidence="1">
    <location>
        <begin position="142"/>
        <end position="170"/>
    </location>
</feature>
<gene>
    <name evidence="2" type="ORF">HMPREF9081_0555</name>
</gene>